<proteinExistence type="inferred from homology"/>
<evidence type="ECO:0000256" key="4">
    <source>
        <dbReference type="ARBA" id="ARBA00022989"/>
    </source>
</evidence>
<evidence type="ECO:0000256" key="6">
    <source>
        <dbReference type="SAM" id="Phobius"/>
    </source>
</evidence>
<evidence type="ECO:0000256" key="1">
    <source>
        <dbReference type="ARBA" id="ARBA00004141"/>
    </source>
</evidence>
<dbReference type="Proteomes" id="UP000537522">
    <property type="component" value="Unassembled WGS sequence"/>
</dbReference>
<evidence type="ECO:0000256" key="5">
    <source>
        <dbReference type="ARBA" id="ARBA00023136"/>
    </source>
</evidence>
<feature type="non-terminal residue" evidence="7">
    <location>
        <position position="79"/>
    </location>
</feature>
<dbReference type="AlphaFoldDB" id="A0A7L0KDM3"/>
<keyword evidence="8" id="KW-1185">Reference proteome</keyword>
<protein>
    <submittedName>
        <fullName evidence="7">TMM54 protein</fullName>
    </submittedName>
</protein>
<dbReference type="PANTHER" id="PTHR31258:SF2">
    <property type="entry name" value="TRANSMEMBRANE PROTEIN 54"/>
    <property type="match status" value="1"/>
</dbReference>
<keyword evidence="5 6" id="KW-0472">Membrane</keyword>
<comment type="caution">
    <text evidence="7">The sequence shown here is derived from an EMBL/GenBank/DDBJ whole genome shotgun (WGS) entry which is preliminary data.</text>
</comment>
<comment type="subcellular location">
    <subcellularLocation>
        <location evidence="1">Membrane</location>
        <topology evidence="1">Multi-pass membrane protein</topology>
    </subcellularLocation>
</comment>
<sequence>MKTGLILLIVGHLNFITGALVHGTVLRFVVSPRDAISLQYAISNATSVISALLTVSCGLAAILLSRCLAPAALVSSPSP</sequence>
<evidence type="ECO:0000313" key="8">
    <source>
        <dbReference type="Proteomes" id="UP000537522"/>
    </source>
</evidence>
<evidence type="ECO:0000313" key="7">
    <source>
        <dbReference type="EMBL" id="NXK53603.1"/>
    </source>
</evidence>
<organism evidence="7 8">
    <name type="scientific">Chauna torquata</name>
    <name type="common">Southern screamer</name>
    <dbReference type="NCBI Taxonomy" id="30388"/>
    <lineage>
        <taxon>Eukaryota</taxon>
        <taxon>Metazoa</taxon>
        <taxon>Chordata</taxon>
        <taxon>Craniata</taxon>
        <taxon>Vertebrata</taxon>
        <taxon>Euteleostomi</taxon>
        <taxon>Archelosauria</taxon>
        <taxon>Archosauria</taxon>
        <taxon>Dinosauria</taxon>
        <taxon>Saurischia</taxon>
        <taxon>Theropoda</taxon>
        <taxon>Coelurosauria</taxon>
        <taxon>Aves</taxon>
        <taxon>Neognathae</taxon>
        <taxon>Galloanserae</taxon>
        <taxon>Anseriformes</taxon>
        <taxon>Anhimidae</taxon>
        <taxon>Chauna</taxon>
    </lineage>
</organism>
<evidence type="ECO:0000256" key="3">
    <source>
        <dbReference type="ARBA" id="ARBA00022692"/>
    </source>
</evidence>
<comment type="similarity">
    <text evidence="2">Belongs to the TMEM54 family.</text>
</comment>
<dbReference type="GO" id="GO:0016020">
    <property type="term" value="C:membrane"/>
    <property type="evidence" value="ECO:0007669"/>
    <property type="project" value="UniProtKB-SubCell"/>
</dbReference>
<dbReference type="Pfam" id="PF12304">
    <property type="entry name" value="BCLP"/>
    <property type="match status" value="1"/>
</dbReference>
<dbReference type="InterPro" id="IPR020977">
    <property type="entry name" value="Beta-casein-like"/>
</dbReference>
<keyword evidence="4 6" id="KW-1133">Transmembrane helix</keyword>
<evidence type="ECO:0000256" key="2">
    <source>
        <dbReference type="ARBA" id="ARBA00011030"/>
    </source>
</evidence>
<feature type="transmembrane region" description="Helical" evidence="6">
    <location>
        <begin position="6"/>
        <end position="30"/>
    </location>
</feature>
<accession>A0A7L0KDM3</accession>
<reference evidence="7 8" key="1">
    <citation type="submission" date="2019-09" db="EMBL/GenBank/DDBJ databases">
        <title>Bird 10,000 Genomes (B10K) Project - Family phase.</title>
        <authorList>
            <person name="Zhang G."/>
        </authorList>
    </citation>
    <scope>NUCLEOTIDE SEQUENCE [LARGE SCALE GENOMIC DNA]</scope>
    <source>
        <strain evidence="7">B10K-DU-011-36</strain>
        <tissue evidence="7">Muscle</tissue>
    </source>
</reference>
<dbReference type="EMBL" id="VXAL01014997">
    <property type="protein sequence ID" value="NXK53603.1"/>
    <property type="molecule type" value="Genomic_DNA"/>
</dbReference>
<gene>
    <name evidence="7" type="primary">Tmem54_1</name>
    <name evidence="7" type="ORF">CHATOR_R14772</name>
</gene>
<dbReference type="PANTHER" id="PTHR31258">
    <property type="entry name" value="KERATINOCYTE-ASSOCIATED PROTEIN 3"/>
    <property type="match status" value="1"/>
</dbReference>
<name>A0A7L0KDM3_CHATO</name>
<feature type="non-terminal residue" evidence="7">
    <location>
        <position position="1"/>
    </location>
</feature>
<feature type="transmembrane region" description="Helical" evidence="6">
    <location>
        <begin position="51"/>
        <end position="73"/>
    </location>
</feature>
<keyword evidence="3 6" id="KW-0812">Transmembrane</keyword>